<feature type="region of interest" description="Disordered" evidence="1">
    <location>
        <begin position="1"/>
        <end position="77"/>
    </location>
</feature>
<dbReference type="AlphaFoldDB" id="A0PLG7"/>
<evidence type="ECO:0000313" key="4">
    <source>
        <dbReference type="Proteomes" id="UP000000765"/>
    </source>
</evidence>
<dbReference type="InterPro" id="IPR000594">
    <property type="entry name" value="ThiF_NAD_FAD-bd"/>
</dbReference>
<dbReference type="NCBIfam" id="NF005901">
    <property type="entry name" value="PRK07877.1"/>
    <property type="match status" value="1"/>
</dbReference>
<dbReference type="KEGG" id="mul:MUL_0484"/>
<evidence type="ECO:0000259" key="2">
    <source>
        <dbReference type="Pfam" id="PF00899"/>
    </source>
</evidence>
<gene>
    <name evidence="3" type="primary">moeY</name>
    <name evidence="3" type="ordered locus">MUL_0484</name>
</gene>
<accession>A0PLG7</accession>
<dbReference type="InterPro" id="IPR045886">
    <property type="entry name" value="ThiF/MoeB/HesA"/>
</dbReference>
<evidence type="ECO:0000256" key="1">
    <source>
        <dbReference type="SAM" id="MobiDB-lite"/>
    </source>
</evidence>
<dbReference type="InterPro" id="IPR035985">
    <property type="entry name" value="Ubiquitin-activating_enz"/>
</dbReference>
<dbReference type="PANTHER" id="PTHR43267:SF3">
    <property type="entry name" value="THIF PROTEIN"/>
    <property type="match status" value="1"/>
</dbReference>
<reference evidence="3 4" key="1">
    <citation type="journal article" date="2007" name="Genome Res.">
        <title>Reductive evolution and niche adaptation inferred from the genome of Mycobacterium ulcerans, the causative agent of Buruli ulcer.</title>
        <authorList>
            <person name="Stinear T.P."/>
            <person name="Seemann T."/>
            <person name="Pidot S."/>
            <person name="Frigui W."/>
            <person name="Reysset G."/>
            <person name="Garnier T."/>
            <person name="Meurice G."/>
            <person name="Simon D."/>
            <person name="Bouchier C."/>
            <person name="Ma L."/>
            <person name="Tichit M."/>
            <person name="Porter J.L."/>
            <person name="Ryan J."/>
            <person name="Johnson P.D."/>
            <person name="Davies J.K."/>
            <person name="Jenkin G.A."/>
            <person name="Small P.L."/>
            <person name="Jones L.M."/>
            <person name="Tekaia F."/>
            <person name="Laval F."/>
            <person name="Daffe M."/>
            <person name="Parkhill J."/>
            <person name="Cole S.T."/>
        </authorList>
    </citation>
    <scope>NUCLEOTIDE SEQUENCE [LARGE SCALE GENOMIC DNA]</scope>
    <source>
        <strain evidence="3 4">Agy99</strain>
    </source>
</reference>
<dbReference type="CDD" id="cd01483">
    <property type="entry name" value="E1_enzyme_family"/>
    <property type="match status" value="1"/>
</dbReference>
<dbReference type="InterPro" id="IPR000415">
    <property type="entry name" value="Nitroreductase-like"/>
</dbReference>
<dbReference type="GO" id="GO:0016491">
    <property type="term" value="F:oxidoreductase activity"/>
    <property type="evidence" value="ECO:0007669"/>
    <property type="project" value="InterPro"/>
</dbReference>
<evidence type="ECO:0000313" key="3">
    <source>
        <dbReference type="EMBL" id="ABL03186.1"/>
    </source>
</evidence>
<dbReference type="Gene3D" id="3.40.50.720">
    <property type="entry name" value="NAD(P)-binding Rossmann-like Domain"/>
    <property type="match status" value="1"/>
</dbReference>
<sequence>MSSLRSPALQRSNTSGTDDTGNTETLGTGNSRPTTNSNQLDRSPDSPCLHSGPNSAAPKIINPAHKPANQQRRSPELRADPHIEVIDRWDEQKANAQSVLPPLAPEIMAESKRWAFYPWRKTVVSILGPRSFRALRLDRNRNLITGSEQDRLGRLKIGVVGLSVGHAVAHMLATQGLCGTLRLADLDTLEVSNLNRVPATVFDLGVNKATVAARRIAELDPYLPVEVNTSGLSAAAMDAFLDGLDILVEECDSLDMKVGVRLAARARHIPVLMATSDRGLVDIERFDMDPSRPILHGLLGDIDLDELSGLSNREKLPYILRLFDIQGLSTRSAASLVEIEQTLATWPQLASEVSLGATAVCEAVRRIGLNEPLASGRVRIDVGQALDRVAEPAPHDESSPSGADCAMAAEPPESAAHLIVAAAANRAPSAANNQPWHIESDPNSVTIELSTEHVATLDVDYRASAVAVGAAWFNARVAAAKHGVLGPADIAGHGHRLSAAVKLADGGDPNLARLYEPMWLRETNRHRGAAVALEDGVAASLEAVAAAEGARLQLLTGADEIADVASIFAASDRVRYLTQHMHAEMLSEIRWPTTDSMESGIDMRSLEMDRWELTGFNIARRPDVIRKLAEWEAGAGLGNYTRARICASSGFGVVSIQGDTLADYARGGSAMEAVWITAQHLGLAVQPLAPVFLYARNDDELRGLSPDFAAHLGSLQERLRALTHTRADESHVLLFRFSHAPKTSVRSLRRSLGTVSAAAMTGSG</sequence>
<dbReference type="Gene3D" id="3.40.109.10">
    <property type="entry name" value="NADH Oxidase"/>
    <property type="match status" value="1"/>
</dbReference>
<dbReference type="Pfam" id="PF00899">
    <property type="entry name" value="ThiF"/>
    <property type="match status" value="1"/>
</dbReference>
<dbReference type="GO" id="GO:0061504">
    <property type="term" value="P:cyclic threonylcarbamoyladenosine biosynthetic process"/>
    <property type="evidence" value="ECO:0007669"/>
    <property type="project" value="TreeGrafter"/>
</dbReference>
<dbReference type="PANTHER" id="PTHR43267">
    <property type="entry name" value="TRNA THREONYLCARBAMOYLADENOSINE DEHYDRATASE"/>
    <property type="match status" value="1"/>
</dbReference>
<feature type="domain" description="THIF-type NAD/FAD binding fold" evidence="2">
    <location>
        <begin position="138"/>
        <end position="275"/>
    </location>
</feature>
<name>A0PLG7_MYCUA</name>
<dbReference type="Proteomes" id="UP000000765">
    <property type="component" value="Chromosome"/>
</dbReference>
<feature type="compositionally biased region" description="Polar residues" evidence="1">
    <location>
        <begin position="1"/>
        <end position="41"/>
    </location>
</feature>
<organism evidence="3 4">
    <name type="scientific">Mycobacterium ulcerans (strain Agy99)</name>
    <dbReference type="NCBI Taxonomy" id="362242"/>
    <lineage>
        <taxon>Bacteria</taxon>
        <taxon>Bacillati</taxon>
        <taxon>Actinomycetota</taxon>
        <taxon>Actinomycetes</taxon>
        <taxon>Mycobacteriales</taxon>
        <taxon>Mycobacteriaceae</taxon>
        <taxon>Mycobacterium</taxon>
        <taxon>Mycobacterium ulcerans group</taxon>
    </lineage>
</organism>
<dbReference type="EMBL" id="CP000325">
    <property type="protein sequence ID" value="ABL03186.1"/>
    <property type="molecule type" value="Genomic_DNA"/>
</dbReference>
<proteinExistence type="predicted"/>
<dbReference type="GO" id="GO:0008641">
    <property type="term" value="F:ubiquitin-like modifier activating enzyme activity"/>
    <property type="evidence" value="ECO:0007669"/>
    <property type="project" value="InterPro"/>
</dbReference>
<dbReference type="SUPFAM" id="SSF69572">
    <property type="entry name" value="Activating enzymes of the ubiquitin-like proteins"/>
    <property type="match status" value="1"/>
</dbReference>
<dbReference type="eggNOG" id="COG0476">
    <property type="taxonomic scope" value="Bacteria"/>
</dbReference>
<dbReference type="HOGENOM" id="CLU_020676_0_0_11"/>
<protein>
    <submittedName>
        <fullName evidence="3">Molybdopterin biosynthesis protein, MoeY</fullName>
    </submittedName>
</protein>
<dbReference type="GO" id="GO:0061503">
    <property type="term" value="F:tRNA threonylcarbamoyladenosine dehydratase"/>
    <property type="evidence" value="ECO:0007669"/>
    <property type="project" value="TreeGrafter"/>
</dbReference>